<dbReference type="InterPro" id="IPR000866">
    <property type="entry name" value="AhpC/TSA"/>
</dbReference>
<dbReference type="PROSITE" id="PS00194">
    <property type="entry name" value="THIOREDOXIN_1"/>
    <property type="match status" value="1"/>
</dbReference>
<evidence type="ECO:0000256" key="4">
    <source>
        <dbReference type="ARBA" id="ARBA00023284"/>
    </source>
</evidence>
<protein>
    <recommendedName>
        <fullName evidence="6">Thioredoxin domain-containing protein</fullName>
    </recommendedName>
</protein>
<feature type="domain" description="Thioredoxin" evidence="6">
    <location>
        <begin position="87"/>
        <end position="229"/>
    </location>
</feature>
<comment type="subcellular location">
    <subcellularLocation>
        <location evidence="1">Cell envelope</location>
    </subcellularLocation>
</comment>
<dbReference type="PANTHER" id="PTHR42852:SF6">
    <property type="entry name" value="THIOL:DISULFIDE INTERCHANGE PROTEIN DSBE"/>
    <property type="match status" value="1"/>
</dbReference>
<keyword evidence="8" id="KW-1185">Reference proteome</keyword>
<keyword evidence="3" id="KW-1015">Disulfide bond</keyword>
<reference evidence="7 8" key="1">
    <citation type="journal article" date="2013" name="Genome Announc.">
        <title>Draft Genome Sequence of Sphingobium ummariense Strain RL-3, a Hexachlorocyclohexane-Degrading Bacterium.</title>
        <authorList>
            <person name="Kohli P."/>
            <person name="Dua A."/>
            <person name="Sangwan N."/>
            <person name="Oldach P."/>
            <person name="Khurana J.P."/>
            <person name="Lal R."/>
        </authorList>
    </citation>
    <scope>NUCLEOTIDE SEQUENCE [LARGE SCALE GENOMIC DNA]</scope>
    <source>
        <strain evidence="7 8">RL-3</strain>
    </source>
</reference>
<dbReference type="GO" id="GO:0017004">
    <property type="term" value="P:cytochrome complex assembly"/>
    <property type="evidence" value="ECO:0007669"/>
    <property type="project" value="UniProtKB-KW"/>
</dbReference>
<evidence type="ECO:0000313" key="8">
    <source>
        <dbReference type="Proteomes" id="UP000015523"/>
    </source>
</evidence>
<dbReference type="STRING" id="1346791.M529_19475"/>
<proteinExistence type="predicted"/>
<dbReference type="PATRIC" id="fig|1346791.3.peg.3760"/>
<dbReference type="Proteomes" id="UP000015523">
    <property type="component" value="Unassembled WGS sequence"/>
</dbReference>
<dbReference type="Pfam" id="PF00578">
    <property type="entry name" value="AhpC-TSA"/>
    <property type="match status" value="1"/>
</dbReference>
<accession>T0J126</accession>
<dbReference type="GO" id="GO:0016209">
    <property type="term" value="F:antioxidant activity"/>
    <property type="evidence" value="ECO:0007669"/>
    <property type="project" value="InterPro"/>
</dbReference>
<dbReference type="Gene3D" id="3.40.30.10">
    <property type="entry name" value="Glutaredoxin"/>
    <property type="match status" value="1"/>
</dbReference>
<name>T0J126_9SPHN</name>
<dbReference type="InterPro" id="IPR036249">
    <property type="entry name" value="Thioredoxin-like_sf"/>
</dbReference>
<dbReference type="PANTHER" id="PTHR42852">
    <property type="entry name" value="THIOL:DISULFIDE INTERCHANGE PROTEIN DSBE"/>
    <property type="match status" value="1"/>
</dbReference>
<dbReference type="PROSITE" id="PS51352">
    <property type="entry name" value="THIOREDOXIN_2"/>
    <property type="match status" value="1"/>
</dbReference>
<gene>
    <name evidence="7" type="ORF">M529_19475</name>
</gene>
<dbReference type="eggNOG" id="COG0526">
    <property type="taxonomic scope" value="Bacteria"/>
</dbReference>
<evidence type="ECO:0000256" key="3">
    <source>
        <dbReference type="ARBA" id="ARBA00023157"/>
    </source>
</evidence>
<keyword evidence="4" id="KW-0676">Redox-active center</keyword>
<dbReference type="InterPro" id="IPR013766">
    <property type="entry name" value="Thioredoxin_domain"/>
</dbReference>
<dbReference type="CDD" id="cd02966">
    <property type="entry name" value="TlpA_like_family"/>
    <property type="match status" value="1"/>
</dbReference>
<evidence type="ECO:0000313" key="7">
    <source>
        <dbReference type="EMBL" id="EQB30532.1"/>
    </source>
</evidence>
<dbReference type="SUPFAM" id="SSF52833">
    <property type="entry name" value="Thioredoxin-like"/>
    <property type="match status" value="1"/>
</dbReference>
<dbReference type="InterPro" id="IPR017937">
    <property type="entry name" value="Thioredoxin_CS"/>
</dbReference>
<dbReference type="GO" id="GO:0015036">
    <property type="term" value="F:disulfide oxidoreductase activity"/>
    <property type="evidence" value="ECO:0007669"/>
    <property type="project" value="UniProtKB-ARBA"/>
</dbReference>
<comment type="caution">
    <text evidence="7">The sequence shown here is derived from an EMBL/GenBank/DDBJ whole genome shotgun (WGS) entry which is preliminary data.</text>
</comment>
<dbReference type="GO" id="GO:0030313">
    <property type="term" value="C:cell envelope"/>
    <property type="evidence" value="ECO:0007669"/>
    <property type="project" value="UniProtKB-SubCell"/>
</dbReference>
<sequence length="230" mass="24281">MTEAGPPAKRPPHMLLELETLLMSSRSVMTLLLLAGLAACDRQSPPKEQAAANAAAQVPPGSEEVQGASESGGQNGGGAFAYSIDRSKAGTPAPDIAFQDPDGGDASLKDFAGKPVLVNLWATWCAPCVAEMPELDKVAAEYSARGLAVLTVSQDIQGQKVIAPFFKQRKLAHLKGWVDPENRLAQHYGAAQLPTTVLYDAQGKEMLRIVGAMDWSSKEGQALLEAAVKS</sequence>
<organism evidence="7 8">
    <name type="scientific">Sphingobium ummariense RL-3</name>
    <dbReference type="NCBI Taxonomy" id="1346791"/>
    <lineage>
        <taxon>Bacteria</taxon>
        <taxon>Pseudomonadati</taxon>
        <taxon>Pseudomonadota</taxon>
        <taxon>Alphaproteobacteria</taxon>
        <taxon>Sphingomonadales</taxon>
        <taxon>Sphingomonadaceae</taxon>
        <taxon>Sphingobium</taxon>
    </lineage>
</organism>
<evidence type="ECO:0000256" key="5">
    <source>
        <dbReference type="SAM" id="MobiDB-lite"/>
    </source>
</evidence>
<dbReference type="InterPro" id="IPR050553">
    <property type="entry name" value="Thioredoxin_ResA/DsbE_sf"/>
</dbReference>
<keyword evidence="2" id="KW-0201">Cytochrome c-type biogenesis</keyword>
<evidence type="ECO:0000259" key="6">
    <source>
        <dbReference type="PROSITE" id="PS51352"/>
    </source>
</evidence>
<dbReference type="AlphaFoldDB" id="T0J126"/>
<evidence type="ECO:0000256" key="2">
    <source>
        <dbReference type="ARBA" id="ARBA00022748"/>
    </source>
</evidence>
<evidence type="ECO:0000256" key="1">
    <source>
        <dbReference type="ARBA" id="ARBA00004196"/>
    </source>
</evidence>
<dbReference type="EMBL" id="AUWY01000120">
    <property type="protein sequence ID" value="EQB30532.1"/>
    <property type="molecule type" value="Genomic_DNA"/>
</dbReference>
<feature type="region of interest" description="Disordered" evidence="5">
    <location>
        <begin position="48"/>
        <end position="84"/>
    </location>
</feature>